<dbReference type="OMA" id="CEIMHAG"/>
<dbReference type="SUPFAM" id="SSF53474">
    <property type="entry name" value="alpha/beta-Hydrolases"/>
    <property type="match status" value="1"/>
</dbReference>
<dbReference type="ESTHER" id="chlva-e1zii9">
    <property type="family name" value="Acidic_Lipase"/>
</dbReference>
<dbReference type="InParanoid" id="E1ZII9"/>
<keyword evidence="4" id="KW-1185">Reference proteome</keyword>
<dbReference type="GeneID" id="17353576"/>
<dbReference type="Pfam" id="PF04083">
    <property type="entry name" value="Abhydro_lipase"/>
    <property type="match status" value="1"/>
</dbReference>
<name>E1ZII9_CHLVA</name>
<feature type="region of interest" description="Disordered" evidence="1">
    <location>
        <begin position="158"/>
        <end position="180"/>
    </location>
</feature>
<dbReference type="RefSeq" id="XP_005846443.1">
    <property type="nucleotide sequence ID" value="XM_005846381.1"/>
</dbReference>
<feature type="domain" description="Partial AB-hydrolase lipase" evidence="2">
    <location>
        <begin position="51"/>
        <end position="105"/>
    </location>
</feature>
<sequence>MEAAAAAAAAAAEGSAATARAPRRRALRPPLKSLLRSGRHWEEDLSVWTASDVILREGYPLEQHSVTTSDGYVLQMHRIPRHGGRDVVFFQHGVLDTSLGWVANGVVGSAAFAAFDAGFDVWLGNSRSNAPRLHMDAEKQGSRYWRYRCLVGREEAAVMPQQQGQGQGQGPSSSSSNAAGAAGQDVLPYRLQAVGHSLGAATLLIYAVGSRMRGQPHRLRRLILMSPAGFHPTGGAGRAGLRRSCTRRHCSCVLPAAGDLPLFPDPVLLPTTAPVRLPQDLRHMPALHDLVKAGMRMMMSGDSSQWDAALQMPHYSTYSMPALSLHSGAHFAQWSNDLSFRLFDYGTAAANRERYGTDRPPSIADHYRLLDIPVDLLAGAADGIIPPACVIRHVHHLRAAAVPCSFRILPLGHMDFTLAVKDDIRLFVLAKLRQPLP</sequence>
<dbReference type="STRING" id="554065.E1ZII9"/>
<dbReference type="PANTHER" id="PTHR11005">
    <property type="entry name" value="LYSOSOMAL ACID LIPASE-RELATED"/>
    <property type="match status" value="1"/>
</dbReference>
<accession>E1ZII9</accession>
<evidence type="ECO:0000313" key="3">
    <source>
        <dbReference type="EMBL" id="EFN54341.1"/>
    </source>
</evidence>
<feature type="compositionally biased region" description="Low complexity" evidence="1">
    <location>
        <begin position="170"/>
        <end position="180"/>
    </location>
</feature>
<dbReference type="InterPro" id="IPR029058">
    <property type="entry name" value="AB_hydrolase_fold"/>
</dbReference>
<dbReference type="KEGG" id="cvr:CHLNCDRAFT_24871"/>
<organism evidence="4">
    <name type="scientific">Chlorella variabilis</name>
    <name type="common">Green alga</name>
    <dbReference type="NCBI Taxonomy" id="554065"/>
    <lineage>
        <taxon>Eukaryota</taxon>
        <taxon>Viridiplantae</taxon>
        <taxon>Chlorophyta</taxon>
        <taxon>core chlorophytes</taxon>
        <taxon>Trebouxiophyceae</taxon>
        <taxon>Chlorellales</taxon>
        <taxon>Chlorellaceae</taxon>
        <taxon>Chlorella clade</taxon>
        <taxon>Chlorella</taxon>
    </lineage>
</organism>
<gene>
    <name evidence="3" type="ORF">CHLNCDRAFT_24871</name>
</gene>
<evidence type="ECO:0000313" key="4">
    <source>
        <dbReference type="Proteomes" id="UP000008141"/>
    </source>
</evidence>
<dbReference type="AlphaFoldDB" id="E1ZII9"/>
<dbReference type="eggNOG" id="KOG2624">
    <property type="taxonomic scope" value="Eukaryota"/>
</dbReference>
<proteinExistence type="predicted"/>
<protein>
    <recommendedName>
        <fullName evidence="2">Partial AB-hydrolase lipase domain-containing protein</fullName>
    </recommendedName>
</protein>
<dbReference type="OrthoDB" id="9974421at2759"/>
<dbReference type="GO" id="GO:0006629">
    <property type="term" value="P:lipid metabolic process"/>
    <property type="evidence" value="ECO:0007669"/>
    <property type="project" value="InterPro"/>
</dbReference>
<reference evidence="3 4" key="1">
    <citation type="journal article" date="2010" name="Plant Cell">
        <title>The Chlorella variabilis NC64A genome reveals adaptation to photosymbiosis, coevolution with viruses, and cryptic sex.</title>
        <authorList>
            <person name="Blanc G."/>
            <person name="Duncan G."/>
            <person name="Agarkova I."/>
            <person name="Borodovsky M."/>
            <person name="Gurnon J."/>
            <person name="Kuo A."/>
            <person name="Lindquist E."/>
            <person name="Lucas S."/>
            <person name="Pangilinan J."/>
            <person name="Polle J."/>
            <person name="Salamov A."/>
            <person name="Terry A."/>
            <person name="Yamada T."/>
            <person name="Dunigan D.D."/>
            <person name="Grigoriev I.V."/>
            <person name="Claverie J.M."/>
            <person name="Van Etten J.L."/>
        </authorList>
    </citation>
    <scope>NUCLEOTIDE SEQUENCE [LARGE SCALE GENOMIC DNA]</scope>
    <source>
        <strain evidence="3 4">NC64A</strain>
    </source>
</reference>
<evidence type="ECO:0000259" key="2">
    <source>
        <dbReference type="Pfam" id="PF04083"/>
    </source>
</evidence>
<dbReference type="EMBL" id="GL433848">
    <property type="protein sequence ID" value="EFN54341.1"/>
    <property type="molecule type" value="Genomic_DNA"/>
</dbReference>
<evidence type="ECO:0000256" key="1">
    <source>
        <dbReference type="SAM" id="MobiDB-lite"/>
    </source>
</evidence>
<dbReference type="InterPro" id="IPR006693">
    <property type="entry name" value="AB_hydrolase_lipase"/>
</dbReference>
<dbReference type="Gene3D" id="3.40.50.1820">
    <property type="entry name" value="alpha/beta hydrolase"/>
    <property type="match status" value="1"/>
</dbReference>
<dbReference type="Proteomes" id="UP000008141">
    <property type="component" value="Unassembled WGS sequence"/>
</dbReference>